<dbReference type="CDD" id="cd15489">
    <property type="entry name" value="PHD_SF"/>
    <property type="match status" value="1"/>
</dbReference>
<dbReference type="AlphaFoldDB" id="A0A9J6FWC7"/>
<dbReference type="OMA" id="MEEIEYQ"/>
<name>A0A9J6FWC7_HAELO</name>
<evidence type="ECO:0000259" key="1">
    <source>
        <dbReference type="Pfam" id="PF25298"/>
    </source>
</evidence>
<dbReference type="Proteomes" id="UP000821853">
    <property type="component" value="Chromosome 2"/>
</dbReference>
<evidence type="ECO:0000313" key="2">
    <source>
        <dbReference type="EMBL" id="KAH9367570.1"/>
    </source>
</evidence>
<dbReference type="EMBL" id="JABSTR010000004">
    <property type="protein sequence ID" value="KAH9367570.1"/>
    <property type="molecule type" value="Genomic_DNA"/>
</dbReference>
<dbReference type="VEuPathDB" id="VectorBase:HLOH_061745"/>
<accession>A0A9J6FWC7</accession>
<proteinExistence type="predicted"/>
<reference evidence="2 3" key="1">
    <citation type="journal article" date="2020" name="Cell">
        <title>Large-Scale Comparative Analyses of Tick Genomes Elucidate Their Genetic Diversity and Vector Capacities.</title>
        <authorList>
            <consortium name="Tick Genome and Microbiome Consortium (TIGMIC)"/>
            <person name="Jia N."/>
            <person name="Wang J."/>
            <person name="Shi W."/>
            <person name="Du L."/>
            <person name="Sun Y."/>
            <person name="Zhan W."/>
            <person name="Jiang J.F."/>
            <person name="Wang Q."/>
            <person name="Zhang B."/>
            <person name="Ji P."/>
            <person name="Bell-Sakyi L."/>
            <person name="Cui X.M."/>
            <person name="Yuan T.T."/>
            <person name="Jiang B.G."/>
            <person name="Yang W.F."/>
            <person name="Lam T.T."/>
            <person name="Chang Q.C."/>
            <person name="Ding S.J."/>
            <person name="Wang X.J."/>
            <person name="Zhu J.G."/>
            <person name="Ruan X.D."/>
            <person name="Zhao L."/>
            <person name="Wei J.T."/>
            <person name="Ye R.Z."/>
            <person name="Que T.C."/>
            <person name="Du C.H."/>
            <person name="Zhou Y.H."/>
            <person name="Cheng J.X."/>
            <person name="Dai P.F."/>
            <person name="Guo W.B."/>
            <person name="Han X.H."/>
            <person name="Huang E.J."/>
            <person name="Li L.F."/>
            <person name="Wei W."/>
            <person name="Gao Y.C."/>
            <person name="Liu J.Z."/>
            <person name="Shao H.Z."/>
            <person name="Wang X."/>
            <person name="Wang C.C."/>
            <person name="Yang T.C."/>
            <person name="Huo Q.B."/>
            <person name="Li W."/>
            <person name="Chen H.Y."/>
            <person name="Chen S.E."/>
            <person name="Zhou L.G."/>
            <person name="Ni X.B."/>
            <person name="Tian J.H."/>
            <person name="Sheng Y."/>
            <person name="Liu T."/>
            <person name="Pan Y.S."/>
            <person name="Xia L.Y."/>
            <person name="Li J."/>
            <person name="Zhao F."/>
            <person name="Cao W.C."/>
        </authorList>
    </citation>
    <scope>NUCLEOTIDE SEQUENCE [LARGE SCALE GENOMIC DNA]</scope>
    <source>
        <strain evidence="2">HaeL-2018</strain>
    </source>
</reference>
<comment type="caution">
    <text evidence="2">The sequence shown here is derived from an EMBL/GenBank/DDBJ whole genome shotgun (WGS) entry which is preliminary data.</text>
</comment>
<dbReference type="OrthoDB" id="7477812at2759"/>
<dbReference type="Gene3D" id="3.30.40.10">
    <property type="entry name" value="Zinc/RING finger domain, C3HC4 (zinc finger)"/>
    <property type="match status" value="1"/>
</dbReference>
<feature type="domain" description="FP protein C-terminal" evidence="1">
    <location>
        <begin position="249"/>
        <end position="300"/>
    </location>
</feature>
<dbReference type="InterPro" id="IPR057251">
    <property type="entry name" value="FP_C"/>
</dbReference>
<evidence type="ECO:0000313" key="3">
    <source>
        <dbReference type="Proteomes" id="UP000821853"/>
    </source>
</evidence>
<sequence length="300" mass="34325">MSVSCLSCEVVIPEDEPSLKCPGCSGEYHFGKCAGITQKSFKGKNNAAKKAWRCQTCRDSCSRNDSFENNESDLDIRLFLAAINEKLDNLLPLKEKVEKMEESLNFISRKFDEFQKTVCRQEAEIKEMKGRLTELEANDDRSQLTHVQLQQDVNNLEFRSRQLNLEIHGIPVRQGESLLDVMNHVANELEVPPLTQSDVQTIHRLPARPDNVPGIIARFEKQSVRDAWLEKRNKLKDSEPCIFMPENITRQNRELLRATKNVAKTKGYAFVWHVNGKILVRRGEGARAIHIKGIAELERL</sequence>
<dbReference type="InterPro" id="IPR013083">
    <property type="entry name" value="Znf_RING/FYVE/PHD"/>
</dbReference>
<organism evidence="2 3">
    <name type="scientific">Haemaphysalis longicornis</name>
    <name type="common">Bush tick</name>
    <dbReference type="NCBI Taxonomy" id="44386"/>
    <lineage>
        <taxon>Eukaryota</taxon>
        <taxon>Metazoa</taxon>
        <taxon>Ecdysozoa</taxon>
        <taxon>Arthropoda</taxon>
        <taxon>Chelicerata</taxon>
        <taxon>Arachnida</taxon>
        <taxon>Acari</taxon>
        <taxon>Parasitiformes</taxon>
        <taxon>Ixodida</taxon>
        <taxon>Ixodoidea</taxon>
        <taxon>Ixodidae</taxon>
        <taxon>Haemaphysalinae</taxon>
        <taxon>Haemaphysalis</taxon>
    </lineage>
</organism>
<gene>
    <name evidence="2" type="ORF">HPB48_002862</name>
</gene>
<keyword evidence="3" id="KW-1185">Reference proteome</keyword>
<dbReference type="Pfam" id="PF25298">
    <property type="entry name" value="Baculo_FP_2nd"/>
    <property type="match status" value="1"/>
</dbReference>
<protein>
    <recommendedName>
        <fullName evidence="1">FP protein C-terminal domain-containing protein</fullName>
    </recommendedName>
</protein>